<name>A0ABY0V503_9ACTO</name>
<evidence type="ECO:0000256" key="1">
    <source>
        <dbReference type="SAM" id="MobiDB-lite"/>
    </source>
</evidence>
<feature type="region of interest" description="Disordered" evidence="1">
    <location>
        <begin position="64"/>
        <end position="89"/>
    </location>
</feature>
<gene>
    <name evidence="3" type="ORF">SAMN04489714_0192</name>
</gene>
<evidence type="ECO:0000259" key="2">
    <source>
        <dbReference type="Pfam" id="PF12728"/>
    </source>
</evidence>
<proteinExistence type="predicted"/>
<dbReference type="RefSeq" id="WP_092648132.1">
    <property type="nucleotide sequence ID" value="NZ_LT629792.1"/>
</dbReference>
<dbReference type="InterPro" id="IPR009061">
    <property type="entry name" value="DNA-bd_dom_put_sf"/>
</dbReference>
<organism evidence="3 4">
    <name type="scientific">Schaalia radingae</name>
    <dbReference type="NCBI Taxonomy" id="131110"/>
    <lineage>
        <taxon>Bacteria</taxon>
        <taxon>Bacillati</taxon>
        <taxon>Actinomycetota</taxon>
        <taxon>Actinomycetes</taxon>
        <taxon>Actinomycetales</taxon>
        <taxon>Actinomycetaceae</taxon>
        <taxon>Schaalia</taxon>
    </lineage>
</organism>
<dbReference type="Proteomes" id="UP000198976">
    <property type="component" value="Chromosome I"/>
</dbReference>
<dbReference type="Pfam" id="PF12728">
    <property type="entry name" value="HTH_17"/>
    <property type="match status" value="1"/>
</dbReference>
<dbReference type="EMBL" id="LT629792">
    <property type="protein sequence ID" value="SDT85924.1"/>
    <property type="molecule type" value="Genomic_DNA"/>
</dbReference>
<keyword evidence="4" id="KW-1185">Reference proteome</keyword>
<sequence length="89" mass="9433">MGIKYANGCEALLSAREVAEMLPNTSAQTVLRWARVGAIAYVQLPGGRKFFRRSDVEEILTPRVSSEDPLPADADDQVLPGFAGAGGVG</sequence>
<protein>
    <submittedName>
        <fullName evidence="3">DNA binding domain-containing protein, excisionase family</fullName>
    </submittedName>
</protein>
<evidence type="ECO:0000313" key="4">
    <source>
        <dbReference type="Proteomes" id="UP000198976"/>
    </source>
</evidence>
<dbReference type="SUPFAM" id="SSF46955">
    <property type="entry name" value="Putative DNA-binding domain"/>
    <property type="match status" value="1"/>
</dbReference>
<accession>A0ABY0V503</accession>
<evidence type="ECO:0000313" key="3">
    <source>
        <dbReference type="EMBL" id="SDT85924.1"/>
    </source>
</evidence>
<dbReference type="InterPro" id="IPR041657">
    <property type="entry name" value="HTH_17"/>
</dbReference>
<feature type="domain" description="Helix-turn-helix" evidence="2">
    <location>
        <begin position="12"/>
        <end position="60"/>
    </location>
</feature>
<reference evidence="3 4" key="1">
    <citation type="submission" date="2016-10" db="EMBL/GenBank/DDBJ databases">
        <authorList>
            <person name="Varghese N."/>
            <person name="Submissions S."/>
        </authorList>
    </citation>
    <scope>NUCLEOTIDE SEQUENCE [LARGE SCALE GENOMIC DNA]</scope>
    <source>
        <strain evidence="3 4">DSM 9169</strain>
    </source>
</reference>